<reference evidence="2" key="2">
    <citation type="submission" date="2021-04" db="EMBL/GenBank/DDBJ databases">
        <authorList>
            <person name="Dong X."/>
        </authorList>
    </citation>
    <scope>NUCLEOTIDE SEQUENCE</scope>
    <source>
        <strain evidence="2">ZWT</strain>
    </source>
</reference>
<proteinExistence type="predicted"/>
<evidence type="ECO:0000259" key="1">
    <source>
        <dbReference type="Pfam" id="PF07872"/>
    </source>
</evidence>
<reference evidence="2" key="1">
    <citation type="journal article" date="2021" name="mSystems">
        <title>Bacteria and Archaea Synergistically Convert Glycine Betaine to Biogenic Methane in the Formosa Cold Seep of the South China Sea.</title>
        <authorList>
            <person name="Li L."/>
            <person name="Zhang W."/>
            <person name="Zhang S."/>
            <person name="Song L."/>
            <person name="Sun Q."/>
            <person name="Zhang H."/>
            <person name="Xiang H."/>
            <person name="Dong X."/>
        </authorList>
    </citation>
    <scope>NUCLEOTIDE SEQUENCE</scope>
    <source>
        <strain evidence="2">ZWT</strain>
    </source>
</reference>
<dbReference type="AlphaFoldDB" id="A0A9J6P443"/>
<dbReference type="RefSeq" id="WP_250860422.1">
    <property type="nucleotide sequence ID" value="NZ_JAGSOJ010000003.1"/>
</dbReference>
<sequence length="74" mass="8025">MAVTNTRVDSDLIVTVKVGTKPSGADDLRNFKFAKLKIDATDEAVYAVGAKIASVLPYQLKAVQRVNDNMLISE</sequence>
<gene>
    <name evidence="2" type="ORF">KDK92_16395</name>
</gene>
<evidence type="ECO:0000313" key="3">
    <source>
        <dbReference type="Proteomes" id="UP001056429"/>
    </source>
</evidence>
<comment type="caution">
    <text evidence="2">The sequence shown here is derived from an EMBL/GenBank/DDBJ whole genome shotgun (WGS) entry which is preliminary data.</text>
</comment>
<name>A0A9J6P443_9CLOT</name>
<accession>A0A9J6P443</accession>
<feature type="domain" description="DUF1659" evidence="1">
    <location>
        <begin position="2"/>
        <end position="72"/>
    </location>
</feature>
<evidence type="ECO:0000313" key="2">
    <source>
        <dbReference type="EMBL" id="MCM1991315.1"/>
    </source>
</evidence>
<dbReference type="EMBL" id="JAGSOJ010000003">
    <property type="protein sequence ID" value="MCM1991315.1"/>
    <property type="molecule type" value="Genomic_DNA"/>
</dbReference>
<protein>
    <submittedName>
        <fullName evidence="2">DUF1659 domain-containing protein</fullName>
    </submittedName>
</protein>
<organism evidence="2 3">
    <name type="scientific">Oceanirhabdus seepicola</name>
    <dbReference type="NCBI Taxonomy" id="2828781"/>
    <lineage>
        <taxon>Bacteria</taxon>
        <taxon>Bacillati</taxon>
        <taxon>Bacillota</taxon>
        <taxon>Clostridia</taxon>
        <taxon>Eubacteriales</taxon>
        <taxon>Clostridiaceae</taxon>
        <taxon>Oceanirhabdus</taxon>
    </lineage>
</organism>
<dbReference type="Pfam" id="PF07872">
    <property type="entry name" value="DUF1659"/>
    <property type="match status" value="1"/>
</dbReference>
<dbReference type="InterPro" id="IPR012454">
    <property type="entry name" value="DUF1659"/>
</dbReference>
<keyword evidence="3" id="KW-1185">Reference proteome</keyword>
<dbReference type="Proteomes" id="UP001056429">
    <property type="component" value="Unassembled WGS sequence"/>
</dbReference>